<dbReference type="InterPro" id="IPR050739">
    <property type="entry name" value="MFP"/>
</dbReference>
<accession>A0A5B2TXZ4</accession>
<feature type="domain" description="AprE-like beta-barrel" evidence="6">
    <location>
        <begin position="330"/>
        <end position="411"/>
    </location>
</feature>
<dbReference type="InterPro" id="IPR030190">
    <property type="entry name" value="MacA_alpha-hairpin_sf"/>
</dbReference>
<reference evidence="7 8" key="1">
    <citation type="submission" date="2019-09" db="EMBL/GenBank/DDBJ databases">
        <authorList>
            <person name="Khan S.A."/>
            <person name="Jeon C.O."/>
            <person name="Chun B.H."/>
            <person name="Jeong S.E."/>
        </authorList>
    </citation>
    <scope>NUCLEOTIDE SEQUENCE [LARGE SCALE GENOMIC DNA]</scope>
    <source>
        <strain evidence="7 8">KCTC 42508</strain>
    </source>
</reference>
<evidence type="ECO:0000256" key="5">
    <source>
        <dbReference type="SAM" id="Phobius"/>
    </source>
</evidence>
<sequence>MKIDQFDERSDQVREILGKAPNWIVSVGISVVFVIVILLIAGSTLISYNDIISAKIIVTSKNPPVYLKANSSGRINNIFVTHGQEVEKNEVLAEIENTAKLEDVQYLNYKLKNFNVGITNLDSLNNTFPPYLDLGNIQLAYGEFLTQYQNFILFSSLMPNERESIMIANQLKEQLNFLEKQKIQKKIFEEDLELSKDSYSRSETLFKKGVISKSEFENASRQYLSDKQRFEGFLTSIANTQIAIANFNKLLTKSDIQSKEFENMYKQELDKTYQVLNNELLLWEQQYLLKSPINGTVTVFDIWNQYQNVNLGETLFTVVPVDFEEIIGRVSLPIRNSGKVKVGQKVIIKLSNYPFEEWGNLSGKIINISEVPKQGKDSAYYTIYVALKNLRTSYHKKIQFKQEMQGTAEIVIEELSILQRIFYQFRNFTNRS</sequence>
<keyword evidence="2 5" id="KW-0812">Transmembrane</keyword>
<evidence type="ECO:0000256" key="2">
    <source>
        <dbReference type="ARBA" id="ARBA00022692"/>
    </source>
</evidence>
<evidence type="ECO:0000256" key="4">
    <source>
        <dbReference type="ARBA" id="ARBA00023136"/>
    </source>
</evidence>
<dbReference type="Proteomes" id="UP000323188">
    <property type="component" value="Unassembled WGS sequence"/>
</dbReference>
<evidence type="ECO:0000256" key="3">
    <source>
        <dbReference type="ARBA" id="ARBA00022989"/>
    </source>
</evidence>
<gene>
    <name evidence="7" type="ORF">F0361_02545</name>
</gene>
<evidence type="ECO:0000259" key="6">
    <source>
        <dbReference type="Pfam" id="PF26002"/>
    </source>
</evidence>
<dbReference type="RefSeq" id="WP_154917089.1">
    <property type="nucleotide sequence ID" value="NZ_VUOE01000001.1"/>
</dbReference>
<proteinExistence type="predicted"/>
<protein>
    <submittedName>
        <fullName evidence="7">HlyD family efflux transporter periplasmic adaptor subunit</fullName>
    </submittedName>
</protein>
<evidence type="ECO:0000256" key="1">
    <source>
        <dbReference type="ARBA" id="ARBA00004167"/>
    </source>
</evidence>
<dbReference type="GO" id="GO:1990195">
    <property type="term" value="C:macrolide transmembrane transporter complex"/>
    <property type="evidence" value="ECO:0007669"/>
    <property type="project" value="InterPro"/>
</dbReference>
<dbReference type="PANTHER" id="PTHR30386">
    <property type="entry name" value="MEMBRANE FUSION SUBUNIT OF EMRAB-TOLC MULTIDRUG EFFLUX PUMP"/>
    <property type="match status" value="1"/>
</dbReference>
<dbReference type="Pfam" id="PF26002">
    <property type="entry name" value="Beta-barrel_AprE"/>
    <property type="match status" value="1"/>
</dbReference>
<keyword evidence="3 5" id="KW-1133">Transmembrane helix</keyword>
<keyword evidence="4 5" id="KW-0472">Membrane</keyword>
<organism evidence="7 8">
    <name type="scientific">Maribacter flavus</name>
    <dbReference type="NCBI Taxonomy" id="1658664"/>
    <lineage>
        <taxon>Bacteria</taxon>
        <taxon>Pseudomonadati</taxon>
        <taxon>Bacteroidota</taxon>
        <taxon>Flavobacteriia</taxon>
        <taxon>Flavobacteriales</taxon>
        <taxon>Flavobacteriaceae</taxon>
        <taxon>Maribacter</taxon>
    </lineage>
</organism>
<dbReference type="GO" id="GO:0019898">
    <property type="term" value="C:extrinsic component of membrane"/>
    <property type="evidence" value="ECO:0007669"/>
    <property type="project" value="InterPro"/>
</dbReference>
<dbReference type="InterPro" id="IPR058982">
    <property type="entry name" value="Beta-barrel_AprE"/>
</dbReference>
<dbReference type="GO" id="GO:1990961">
    <property type="term" value="P:xenobiotic detoxification by transmembrane export across the plasma membrane"/>
    <property type="evidence" value="ECO:0007669"/>
    <property type="project" value="InterPro"/>
</dbReference>
<dbReference type="PRINTS" id="PR01490">
    <property type="entry name" value="RTXTOXIND"/>
</dbReference>
<evidence type="ECO:0000313" key="8">
    <source>
        <dbReference type="Proteomes" id="UP000323188"/>
    </source>
</evidence>
<evidence type="ECO:0000313" key="7">
    <source>
        <dbReference type="EMBL" id="KAA2218520.1"/>
    </source>
</evidence>
<comment type="subcellular location">
    <subcellularLocation>
        <location evidence="1">Membrane</location>
        <topology evidence="1">Single-pass membrane protein</topology>
    </subcellularLocation>
</comment>
<dbReference type="Gene3D" id="6.10.140.1990">
    <property type="match status" value="1"/>
</dbReference>
<dbReference type="AlphaFoldDB" id="A0A5B2TXZ4"/>
<dbReference type="PANTHER" id="PTHR30386:SF26">
    <property type="entry name" value="TRANSPORT PROTEIN COMB"/>
    <property type="match status" value="1"/>
</dbReference>
<dbReference type="Gene3D" id="2.40.30.170">
    <property type="match status" value="1"/>
</dbReference>
<feature type="transmembrane region" description="Helical" evidence="5">
    <location>
        <begin position="21"/>
        <end position="46"/>
    </location>
</feature>
<name>A0A5B2TXZ4_9FLAO</name>
<comment type="caution">
    <text evidence="7">The sequence shown here is derived from an EMBL/GenBank/DDBJ whole genome shotgun (WGS) entry which is preliminary data.</text>
</comment>
<dbReference type="EMBL" id="VUOE01000001">
    <property type="protein sequence ID" value="KAA2218520.1"/>
    <property type="molecule type" value="Genomic_DNA"/>
</dbReference>